<dbReference type="AlphaFoldDB" id="A0A135L4X1"/>
<keyword evidence="3" id="KW-1185">Reference proteome</keyword>
<evidence type="ECO:0000313" key="2">
    <source>
        <dbReference type="EMBL" id="KXG44054.1"/>
    </source>
</evidence>
<reference evidence="2 3" key="1">
    <citation type="submission" date="2016-02" db="EMBL/GenBank/DDBJ databases">
        <title>Draft Genome for Tepidibacillus decaturensis nov. sp. Strain Z9, an Anaerobic, Moderately Thermophilic and Heterotrophic Bacterium from Deep Subsurface of the Illinois Basin, USA.</title>
        <authorList>
            <person name="Dong Y."/>
            <person name="Chang J.Y."/>
            <person name="Sanford R."/>
            <person name="Fouke B.W."/>
        </authorList>
    </citation>
    <scope>NUCLEOTIDE SEQUENCE [LARGE SCALE GENOMIC DNA]</scope>
    <source>
        <strain evidence="2 3">Z9</strain>
    </source>
</reference>
<dbReference type="InterPro" id="IPR025668">
    <property type="entry name" value="Tnp_DDE_dom"/>
</dbReference>
<dbReference type="RefSeq" id="WP_068725311.1">
    <property type="nucleotide sequence ID" value="NZ_LSKU01000001.1"/>
</dbReference>
<gene>
    <name evidence="2" type="ORF">U473_08570</name>
</gene>
<name>A0A135L4X1_9BACI</name>
<evidence type="ECO:0000259" key="1">
    <source>
        <dbReference type="Pfam" id="PF13751"/>
    </source>
</evidence>
<dbReference type="Pfam" id="PF13751">
    <property type="entry name" value="DDE_Tnp_1_6"/>
    <property type="match status" value="1"/>
</dbReference>
<comment type="caution">
    <text evidence="2">The sequence shown here is derived from an EMBL/GenBank/DDBJ whole genome shotgun (WGS) entry which is preliminary data.</text>
</comment>
<evidence type="ECO:0000313" key="3">
    <source>
        <dbReference type="Proteomes" id="UP000070352"/>
    </source>
</evidence>
<protein>
    <recommendedName>
        <fullName evidence="1">Transposase DDE domain-containing protein</fullName>
    </recommendedName>
</protein>
<sequence>MIFTKKGARLHPFGTIKRHLGYTYFLTRGLDSVNTEGGFICLAYNLKRLINIMGVKELVRRFRESIASRLCIFFTFHKKFQKNFLFMELSDNTN</sequence>
<dbReference type="EMBL" id="LSKU01000001">
    <property type="protein sequence ID" value="KXG44054.1"/>
    <property type="molecule type" value="Genomic_DNA"/>
</dbReference>
<proteinExistence type="predicted"/>
<dbReference type="Proteomes" id="UP000070352">
    <property type="component" value="Unassembled WGS sequence"/>
</dbReference>
<accession>A0A135L4X1</accession>
<organism evidence="2 3">
    <name type="scientific">Tepidibacillus decaturensis</name>
    <dbReference type="NCBI Taxonomy" id="1413211"/>
    <lineage>
        <taxon>Bacteria</taxon>
        <taxon>Bacillati</taxon>
        <taxon>Bacillota</taxon>
        <taxon>Bacilli</taxon>
        <taxon>Bacillales</taxon>
        <taxon>Bacillaceae</taxon>
        <taxon>Tepidibacillus</taxon>
    </lineage>
</organism>
<feature type="domain" description="Transposase DDE" evidence="1">
    <location>
        <begin position="13"/>
        <end position="50"/>
    </location>
</feature>
<dbReference type="STRING" id="1413211.U473_08570"/>